<dbReference type="PIRSF" id="PIRSF036979">
    <property type="entry name" value="Arginase"/>
    <property type="match status" value="1"/>
</dbReference>
<protein>
    <submittedName>
        <fullName evidence="5">Guanidinobutyrase</fullName>
        <ecNumber evidence="5">3.5.3.10</ecNumber>
        <ecNumber evidence="5">3.5.3.7</ecNumber>
    </submittedName>
</protein>
<sequence length="355" mass="39553">MLDTGKVKIYNYNTAIRYGVRQCRTKGRETMKNKPICYVPGREIPEVFSGVSSFLGLPVIKTKEDLEKSDIVIMGVPWEGVNTNGPFTSVEMATKTIRKASVRYGGYLPEYDIDIFDHFSGGDYGDVAIKNGDYDFSFKSIREGYKKILDANKFPVVFGGDHSISYPLISEFAKKYNGKIGVIHFDAHMDNMETYGEEKYARCSPFHRLYEDENVNPKNMVHFGIRGPRNNPDGIKTAKKFGAHVITGMEIKLNGVLESIKKAIEIASDGTDAIYVTVCSDILDVANNPGGPPDPCGLTSFELAMALHECGKAKCEAFDFVEIYPPQDPQNVSSHVASWMTIYLLSGVTKRKFNL</sequence>
<comment type="cofactor">
    <cofactor evidence="3">
        <name>Mn(2+)</name>
        <dbReference type="ChEBI" id="CHEBI:29035"/>
    </cofactor>
    <text evidence="3">Binds 2 manganese ions per subunit.</text>
</comment>
<name>A0A1U7M7G1_TISCR</name>
<comment type="similarity">
    <text evidence="4">Belongs to the arginase family.</text>
</comment>
<dbReference type="GO" id="GO:0046872">
    <property type="term" value="F:metal ion binding"/>
    <property type="evidence" value="ECO:0007669"/>
    <property type="project" value="UniProtKB-KW"/>
</dbReference>
<comment type="caution">
    <text evidence="5">The sequence shown here is derived from an EMBL/GenBank/DDBJ whole genome shotgun (WGS) entry which is preliminary data.</text>
</comment>
<feature type="binding site" evidence="3">
    <location>
        <position position="279"/>
    </location>
    <ligand>
        <name>Mn(2+)</name>
        <dbReference type="ChEBI" id="CHEBI:29035"/>
        <label>1</label>
    </ligand>
</feature>
<reference evidence="5 6" key="1">
    <citation type="submission" date="2016-02" db="EMBL/GenBank/DDBJ databases">
        <title>Genome sequence of Tissierella creatinophila DSM 6911.</title>
        <authorList>
            <person name="Poehlein A."/>
            <person name="Daniel R."/>
        </authorList>
    </citation>
    <scope>NUCLEOTIDE SEQUENCE [LARGE SCALE GENOMIC DNA]</scope>
    <source>
        <strain evidence="5 6">DSM 6911</strain>
    </source>
</reference>
<feature type="binding site" evidence="3">
    <location>
        <position position="188"/>
    </location>
    <ligand>
        <name>Mn(2+)</name>
        <dbReference type="ChEBI" id="CHEBI:29035"/>
        <label>1</label>
    </ligand>
</feature>
<dbReference type="InterPro" id="IPR023696">
    <property type="entry name" value="Ureohydrolase_dom_sf"/>
</dbReference>
<feature type="binding site" evidence="3">
    <location>
        <position position="190"/>
    </location>
    <ligand>
        <name>Mn(2+)</name>
        <dbReference type="ChEBI" id="CHEBI:29035"/>
        <label>1</label>
    </ligand>
</feature>
<evidence type="ECO:0000256" key="1">
    <source>
        <dbReference type="ARBA" id="ARBA00022723"/>
    </source>
</evidence>
<dbReference type="GO" id="GO:0047971">
    <property type="term" value="F:guanidinobutyrase activity"/>
    <property type="evidence" value="ECO:0007669"/>
    <property type="project" value="UniProtKB-EC"/>
</dbReference>
<dbReference type="Proteomes" id="UP000186112">
    <property type="component" value="Unassembled WGS sequence"/>
</dbReference>
<feature type="binding site" evidence="3">
    <location>
        <position position="186"/>
    </location>
    <ligand>
        <name>Mn(2+)</name>
        <dbReference type="ChEBI" id="CHEBI:29035"/>
        <label>1</label>
    </ligand>
</feature>
<evidence type="ECO:0000256" key="2">
    <source>
        <dbReference type="ARBA" id="ARBA00022801"/>
    </source>
</evidence>
<dbReference type="PROSITE" id="PS51409">
    <property type="entry name" value="ARGINASE_2"/>
    <property type="match status" value="1"/>
</dbReference>
<keyword evidence="3" id="KW-0464">Manganese</keyword>
<dbReference type="CDD" id="cd09990">
    <property type="entry name" value="Agmatinase-like"/>
    <property type="match status" value="1"/>
</dbReference>
<dbReference type="Gene3D" id="3.40.800.10">
    <property type="entry name" value="Ureohydrolase domain"/>
    <property type="match status" value="1"/>
</dbReference>
<proteinExistence type="inferred from homology"/>
<feature type="binding site" evidence="3">
    <location>
        <position position="281"/>
    </location>
    <ligand>
        <name>Mn(2+)</name>
        <dbReference type="ChEBI" id="CHEBI:29035"/>
        <label>1</label>
    </ligand>
</feature>
<dbReference type="SUPFAM" id="SSF52768">
    <property type="entry name" value="Arginase/deacetylase"/>
    <property type="match status" value="1"/>
</dbReference>
<keyword evidence="1 3" id="KW-0479">Metal-binding</keyword>
<evidence type="ECO:0000313" key="5">
    <source>
        <dbReference type="EMBL" id="OLS03237.1"/>
    </source>
</evidence>
<dbReference type="GO" id="GO:0008783">
    <property type="term" value="F:agmatinase activity"/>
    <property type="evidence" value="ECO:0007669"/>
    <property type="project" value="TreeGrafter"/>
</dbReference>
<evidence type="ECO:0000256" key="4">
    <source>
        <dbReference type="PROSITE-ProRule" id="PRU00742"/>
    </source>
</evidence>
<dbReference type="Pfam" id="PF00491">
    <property type="entry name" value="Arginase"/>
    <property type="match status" value="1"/>
</dbReference>
<dbReference type="GO" id="GO:0047817">
    <property type="term" value="F:D-arginase activity"/>
    <property type="evidence" value="ECO:0007669"/>
    <property type="project" value="UniProtKB-EC"/>
</dbReference>
<dbReference type="GO" id="GO:0033389">
    <property type="term" value="P:putrescine biosynthetic process from arginine, via agmatine"/>
    <property type="evidence" value="ECO:0007669"/>
    <property type="project" value="TreeGrafter"/>
</dbReference>
<keyword evidence="2 5" id="KW-0378">Hydrolase</keyword>
<evidence type="ECO:0000256" key="3">
    <source>
        <dbReference type="PIRSR" id="PIRSR036979-1"/>
    </source>
</evidence>
<accession>A0A1U7M7G1</accession>
<dbReference type="AlphaFoldDB" id="A0A1U7M7G1"/>
<dbReference type="EC" id="3.5.3.10" evidence="5"/>
<dbReference type="EMBL" id="LTDM01000011">
    <property type="protein sequence ID" value="OLS03237.1"/>
    <property type="molecule type" value="Genomic_DNA"/>
</dbReference>
<dbReference type="EC" id="3.5.3.7" evidence="5"/>
<gene>
    <name evidence="5" type="primary">gbh</name>
    <name evidence="5" type="ORF">TICRE_09380</name>
</gene>
<keyword evidence="6" id="KW-1185">Reference proteome</keyword>
<dbReference type="InterPro" id="IPR006035">
    <property type="entry name" value="Ureohydrolase"/>
</dbReference>
<evidence type="ECO:0000313" key="6">
    <source>
        <dbReference type="Proteomes" id="UP000186112"/>
    </source>
</evidence>
<organism evidence="5 6">
    <name type="scientific">Tissierella creatinophila DSM 6911</name>
    <dbReference type="NCBI Taxonomy" id="1123403"/>
    <lineage>
        <taxon>Bacteria</taxon>
        <taxon>Bacillati</taxon>
        <taxon>Bacillota</taxon>
        <taxon>Tissierellia</taxon>
        <taxon>Tissierellales</taxon>
        <taxon>Tissierellaceae</taxon>
        <taxon>Tissierella</taxon>
    </lineage>
</organism>
<feature type="binding site" evidence="3">
    <location>
        <position position="162"/>
    </location>
    <ligand>
        <name>Mn(2+)</name>
        <dbReference type="ChEBI" id="CHEBI:29035"/>
        <label>1</label>
    </ligand>
</feature>
<dbReference type="PANTHER" id="PTHR11358">
    <property type="entry name" value="ARGINASE/AGMATINASE"/>
    <property type="match status" value="1"/>
</dbReference>
<dbReference type="PANTHER" id="PTHR11358:SF26">
    <property type="entry name" value="GUANIDINO ACID HYDROLASE, MITOCHONDRIAL"/>
    <property type="match status" value="1"/>
</dbReference>